<evidence type="ECO:0000256" key="4">
    <source>
        <dbReference type="PIRNR" id="PIRNR000988"/>
    </source>
</evidence>
<feature type="chain" id="PRO_5032305010" description="Deoxyribonuclease" evidence="7">
    <location>
        <begin position="20"/>
        <end position="289"/>
    </location>
</feature>
<dbReference type="EMBL" id="CAJNOC010000830">
    <property type="protein sequence ID" value="CAF0807827.1"/>
    <property type="molecule type" value="Genomic_DNA"/>
</dbReference>
<evidence type="ECO:0000256" key="3">
    <source>
        <dbReference type="ARBA" id="ARBA00022801"/>
    </source>
</evidence>
<evidence type="ECO:0000256" key="1">
    <source>
        <dbReference type="ARBA" id="ARBA00007359"/>
    </source>
</evidence>
<dbReference type="SMART" id="SM00476">
    <property type="entry name" value="DNaseIc"/>
    <property type="match status" value="1"/>
</dbReference>
<dbReference type="InterPro" id="IPR016202">
    <property type="entry name" value="DNase_I"/>
</dbReference>
<dbReference type="PANTHER" id="PTHR11371">
    <property type="entry name" value="DEOXYRIBONUCLEASE"/>
    <property type="match status" value="1"/>
</dbReference>
<accession>A0A813T5L8</accession>
<dbReference type="PRINTS" id="PR00130">
    <property type="entry name" value="DNASEI"/>
</dbReference>
<comment type="caution">
    <text evidence="9">The sequence shown here is derived from an EMBL/GenBank/DDBJ whole genome shotgun (WGS) entry which is preliminary data.</text>
</comment>
<dbReference type="GO" id="GO:0005634">
    <property type="term" value="C:nucleus"/>
    <property type="evidence" value="ECO:0007669"/>
    <property type="project" value="TreeGrafter"/>
</dbReference>
<evidence type="ECO:0000256" key="2">
    <source>
        <dbReference type="ARBA" id="ARBA00022722"/>
    </source>
</evidence>
<evidence type="ECO:0000313" key="10">
    <source>
        <dbReference type="Proteomes" id="UP000663879"/>
    </source>
</evidence>
<feature type="active site" evidence="5">
    <location>
        <position position="106"/>
    </location>
</feature>
<name>A0A813T5L8_9BILA</name>
<organism evidence="9 10">
    <name type="scientific">Brachionus calyciflorus</name>
    <dbReference type="NCBI Taxonomy" id="104777"/>
    <lineage>
        <taxon>Eukaryota</taxon>
        <taxon>Metazoa</taxon>
        <taxon>Spiralia</taxon>
        <taxon>Gnathifera</taxon>
        <taxon>Rotifera</taxon>
        <taxon>Eurotatoria</taxon>
        <taxon>Monogononta</taxon>
        <taxon>Pseudotrocha</taxon>
        <taxon>Ploima</taxon>
        <taxon>Brachionidae</taxon>
        <taxon>Brachionus</taxon>
    </lineage>
</organism>
<keyword evidence="2 4" id="KW-0540">Nuclease</keyword>
<sequence>MNRYILLLAIVLISSSYQATEPNLIIGSFNIQTLGPTKMSRPEFVETVCRILSKYDIIAIQEIRDSSTNMAVINTLVSKLNEYVLSKGINYNFVISPRLGQGTHKEIYAYVYRTKTNGSLRKIQVVKQMVHDDIEMVYDRPPFIAEFKVLDTSLSIKEFTLMNLHLRPTAVFIESLGLRKVVDRYRAGSVKNIAILGDFNIDCSYISTSDRQSVALTLNDFTWYIRDRYATTISTSNCAYDRILVNTAVFKNAIVTNSNMTYRYDLEFGMNMTEVSKISDHYPVEIKLF</sequence>
<evidence type="ECO:0000313" key="9">
    <source>
        <dbReference type="EMBL" id="CAF0807827.1"/>
    </source>
</evidence>
<dbReference type="PANTHER" id="PTHR11371:SF31">
    <property type="entry name" value="EXTRACELLULAR NUCLEASE"/>
    <property type="match status" value="1"/>
</dbReference>
<keyword evidence="4" id="KW-0255">Endonuclease</keyword>
<dbReference type="AlphaFoldDB" id="A0A813T5L8"/>
<keyword evidence="6" id="KW-1015">Disulfide bond</keyword>
<feature type="active site" evidence="5">
    <location>
        <position position="165"/>
    </location>
</feature>
<keyword evidence="7" id="KW-0732">Signal</keyword>
<dbReference type="Pfam" id="PF03372">
    <property type="entry name" value="Exo_endo_phos"/>
    <property type="match status" value="1"/>
</dbReference>
<dbReference type="Proteomes" id="UP000663879">
    <property type="component" value="Unassembled WGS sequence"/>
</dbReference>
<dbReference type="SUPFAM" id="SSF56219">
    <property type="entry name" value="DNase I-like"/>
    <property type="match status" value="1"/>
</dbReference>
<evidence type="ECO:0000256" key="7">
    <source>
        <dbReference type="SAM" id="SignalP"/>
    </source>
</evidence>
<keyword evidence="10" id="KW-1185">Reference proteome</keyword>
<dbReference type="PIRSF" id="PIRSF000988">
    <property type="entry name" value="DNase_I_euk"/>
    <property type="match status" value="1"/>
</dbReference>
<dbReference type="OrthoDB" id="10061407at2759"/>
<evidence type="ECO:0000259" key="8">
    <source>
        <dbReference type="Pfam" id="PF03372"/>
    </source>
</evidence>
<reference evidence="9" key="1">
    <citation type="submission" date="2021-02" db="EMBL/GenBank/DDBJ databases">
        <authorList>
            <person name="Nowell W R."/>
        </authorList>
    </citation>
    <scope>NUCLEOTIDE SEQUENCE</scope>
    <source>
        <strain evidence="9">Ploen Becks lab</strain>
    </source>
</reference>
<keyword evidence="3 4" id="KW-0378">Hydrolase</keyword>
<proteinExistence type="inferred from homology"/>
<comment type="similarity">
    <text evidence="1 4">Belongs to the DNase I family.</text>
</comment>
<feature type="signal peptide" evidence="7">
    <location>
        <begin position="1"/>
        <end position="19"/>
    </location>
</feature>
<dbReference type="GO" id="GO:0006308">
    <property type="term" value="P:DNA catabolic process"/>
    <property type="evidence" value="ECO:0007669"/>
    <property type="project" value="InterPro"/>
</dbReference>
<protein>
    <recommendedName>
        <fullName evidence="4">Deoxyribonuclease</fullName>
    </recommendedName>
</protein>
<feature type="domain" description="Endonuclease/exonuclease/phosphatase" evidence="8">
    <location>
        <begin position="27"/>
        <end position="281"/>
    </location>
</feature>
<dbReference type="Gene3D" id="3.60.10.10">
    <property type="entry name" value="Endonuclease/exonuclease/phosphatase"/>
    <property type="match status" value="1"/>
</dbReference>
<dbReference type="InterPro" id="IPR036691">
    <property type="entry name" value="Endo/exonu/phosph_ase_sf"/>
</dbReference>
<gene>
    <name evidence="9" type="ORF">OXX778_LOCUS6813</name>
</gene>
<evidence type="ECO:0000256" key="5">
    <source>
        <dbReference type="PIRSR" id="PIRSR000988-1"/>
    </source>
</evidence>
<feature type="disulfide bond" description="Essential for enzymatic activity" evidence="6">
    <location>
        <begin position="203"/>
        <end position="238"/>
    </location>
</feature>
<dbReference type="GO" id="GO:0003677">
    <property type="term" value="F:DNA binding"/>
    <property type="evidence" value="ECO:0007669"/>
    <property type="project" value="TreeGrafter"/>
</dbReference>
<dbReference type="GO" id="GO:0004530">
    <property type="term" value="F:deoxyribonuclease I activity"/>
    <property type="evidence" value="ECO:0007669"/>
    <property type="project" value="TreeGrafter"/>
</dbReference>
<evidence type="ECO:0000256" key="6">
    <source>
        <dbReference type="PIRSR" id="PIRSR000988-2"/>
    </source>
</evidence>
<dbReference type="InterPro" id="IPR005135">
    <property type="entry name" value="Endo/exonuclease/phosphatase"/>
</dbReference>